<dbReference type="InterPro" id="IPR036412">
    <property type="entry name" value="HAD-like_sf"/>
</dbReference>
<dbReference type="GO" id="GO:0000287">
    <property type="term" value="F:magnesium ion binding"/>
    <property type="evidence" value="ECO:0007669"/>
    <property type="project" value="TreeGrafter"/>
</dbReference>
<dbReference type="SUPFAM" id="SSF56784">
    <property type="entry name" value="HAD-like"/>
    <property type="match status" value="1"/>
</dbReference>
<protein>
    <recommendedName>
        <fullName evidence="2">Cof-like hydrolase</fullName>
    </recommendedName>
</protein>
<organism evidence="1">
    <name type="scientific">uncultured organism</name>
    <dbReference type="NCBI Taxonomy" id="155900"/>
    <lineage>
        <taxon>unclassified sequences</taxon>
        <taxon>environmental samples</taxon>
    </lineage>
</organism>
<dbReference type="InterPro" id="IPR006379">
    <property type="entry name" value="HAD-SF_hydro_IIB"/>
</dbReference>
<dbReference type="PANTHER" id="PTHR10000">
    <property type="entry name" value="PHOSPHOSERINE PHOSPHATASE"/>
    <property type="match status" value="1"/>
</dbReference>
<sequence length="274" mass="31697">MELFISDLDGTLLDGNAEVTDFTRDTINQLTERGMLFTVATARSLASAGKILSGLELKVPVILMNGVLIYDMQKKKYIKINGLKRELSELVIDLARKFMLQPFMYSVSDNQLSTRYERLTSPAMERFYKERRDKYYKSFTQVSDFSQHLDNVIYFTFIAKKEKLEPLYEALKDNSELSITYYYDVYDHELWYLEVFSSAASKEHGVRFLRDKFGFDRITAFGDNTNDIPMFRAADKSVAVKNACKEVLECCDQVTGTNEENGVAEYLLKTFERN</sequence>
<dbReference type="InterPro" id="IPR000150">
    <property type="entry name" value="Cof"/>
</dbReference>
<dbReference type="NCBIfam" id="TIGR01484">
    <property type="entry name" value="HAD-SF-IIB"/>
    <property type="match status" value="1"/>
</dbReference>
<dbReference type="SFLD" id="SFLDG01140">
    <property type="entry name" value="C2.B:_Phosphomannomutase_and_P"/>
    <property type="match status" value="1"/>
</dbReference>
<evidence type="ECO:0008006" key="2">
    <source>
        <dbReference type="Google" id="ProtNLM"/>
    </source>
</evidence>
<dbReference type="Gene3D" id="3.40.50.1000">
    <property type="entry name" value="HAD superfamily/HAD-like"/>
    <property type="match status" value="1"/>
</dbReference>
<dbReference type="PANTHER" id="PTHR10000:SF8">
    <property type="entry name" value="HAD SUPERFAMILY HYDROLASE-LIKE, TYPE 3"/>
    <property type="match status" value="1"/>
</dbReference>
<proteinExistence type="predicted"/>
<dbReference type="EMBL" id="GU942944">
    <property type="protein sequence ID" value="ADD61801.1"/>
    <property type="molecule type" value="Genomic_DNA"/>
</dbReference>
<dbReference type="SFLD" id="SFLDS00003">
    <property type="entry name" value="Haloacid_Dehalogenase"/>
    <property type="match status" value="1"/>
</dbReference>
<dbReference type="GO" id="GO:0016791">
    <property type="term" value="F:phosphatase activity"/>
    <property type="evidence" value="ECO:0007669"/>
    <property type="project" value="UniProtKB-ARBA"/>
</dbReference>
<dbReference type="AlphaFoldDB" id="D9ZEP7"/>
<evidence type="ECO:0000313" key="1">
    <source>
        <dbReference type="EMBL" id="ADD61801.1"/>
    </source>
</evidence>
<name>D9ZEP7_9ZZZZ</name>
<dbReference type="Gene3D" id="3.30.1240.10">
    <property type="match status" value="1"/>
</dbReference>
<reference evidence="1" key="1">
    <citation type="journal article" date="2010" name="Genome Res.">
        <title>Functional metagenomics to mine the human gut microbiome for dietary fiber catabolic enzymes.</title>
        <authorList>
            <person name="Tasse L."/>
            <person name="Bercovici J."/>
            <person name="Pizzut-Serin S."/>
            <person name="Robe P."/>
            <person name="Tap J."/>
            <person name="Klopp C."/>
            <person name="Cantarel B.L."/>
            <person name="Coutinho P.M."/>
            <person name="Henrissat B."/>
            <person name="Leclerc M."/>
            <person name="Dore J."/>
            <person name="Monsan P."/>
            <person name="Remaud-Simeon M."/>
            <person name="Potocki-Veronese G."/>
        </authorList>
    </citation>
    <scope>NUCLEOTIDE SEQUENCE</scope>
</reference>
<dbReference type="Pfam" id="PF08282">
    <property type="entry name" value="Hydrolase_3"/>
    <property type="match status" value="1"/>
</dbReference>
<dbReference type="InterPro" id="IPR023214">
    <property type="entry name" value="HAD_sf"/>
</dbReference>
<dbReference type="NCBIfam" id="TIGR00099">
    <property type="entry name" value="Cof-subfamily"/>
    <property type="match status" value="1"/>
</dbReference>
<accession>D9ZEP7</accession>